<dbReference type="InterPro" id="IPR050587">
    <property type="entry name" value="GNT1/Glycosyltrans_8"/>
</dbReference>
<dbReference type="Proteomes" id="UP000248961">
    <property type="component" value="Unassembled WGS sequence"/>
</dbReference>
<gene>
    <name evidence="1" type="ORF">BO97DRAFT_437354</name>
</gene>
<protein>
    <submittedName>
        <fullName evidence="1">Nucleotide-diphospho-sugar transferase</fullName>
    </submittedName>
</protein>
<organism evidence="1 2">
    <name type="scientific">Aspergillus homomorphus (strain CBS 101889)</name>
    <dbReference type="NCBI Taxonomy" id="1450537"/>
    <lineage>
        <taxon>Eukaryota</taxon>
        <taxon>Fungi</taxon>
        <taxon>Dikarya</taxon>
        <taxon>Ascomycota</taxon>
        <taxon>Pezizomycotina</taxon>
        <taxon>Eurotiomycetes</taxon>
        <taxon>Eurotiomycetidae</taxon>
        <taxon>Eurotiales</taxon>
        <taxon>Aspergillaceae</taxon>
        <taxon>Aspergillus</taxon>
        <taxon>Aspergillus subgen. Circumdati</taxon>
    </lineage>
</organism>
<keyword evidence="2" id="KW-1185">Reference proteome</keyword>
<name>A0A395HLV0_ASPHC</name>
<dbReference type="GO" id="GO:0016740">
    <property type="term" value="F:transferase activity"/>
    <property type="evidence" value="ECO:0007669"/>
    <property type="project" value="UniProtKB-KW"/>
</dbReference>
<keyword evidence="1" id="KW-0808">Transferase</keyword>
<dbReference type="EMBL" id="KZ824309">
    <property type="protein sequence ID" value="RAL08922.1"/>
    <property type="molecule type" value="Genomic_DNA"/>
</dbReference>
<dbReference type="Gene3D" id="3.90.550.10">
    <property type="entry name" value="Spore Coat Polysaccharide Biosynthesis Protein SpsA, Chain A"/>
    <property type="match status" value="1"/>
</dbReference>
<dbReference type="STRING" id="1450537.A0A395HLV0"/>
<accession>A0A395HLV0</accession>
<proteinExistence type="predicted"/>
<dbReference type="PANTHER" id="PTHR11183">
    <property type="entry name" value="GLYCOGENIN SUBFAMILY MEMBER"/>
    <property type="match status" value="1"/>
</dbReference>
<sequence>MCLLRSPPSDSLPDIDWSKYAYVLSAHNVVYLCNAVMAFESLHQLGSQADKVLLYPSDFDSEDKSIEGRLLRKAQTEYNVNLMPIREQDQQHGVVSWEESYTKLLAFNLTQYNRVLTRQEMDELFLLEDSPIAMPRAYWLGSSLRPRTSSLVLIQPSETEFSRVSAAVQHFARADGEAEVLNSLYGETAIVLPHRPYIVCTEEFRSTNHAAYLGSRHATWDPESVLQEARYVKYSDSQVAKPWLKTPRKVFEKAQPACSVDTTASTLDCRARDLWLGFYTEFAERRKRICGSDL</sequence>
<dbReference type="RefSeq" id="XP_025548076.1">
    <property type="nucleotide sequence ID" value="XM_025697840.1"/>
</dbReference>
<dbReference type="AlphaFoldDB" id="A0A395HLV0"/>
<evidence type="ECO:0000313" key="2">
    <source>
        <dbReference type="Proteomes" id="UP000248961"/>
    </source>
</evidence>
<dbReference type="GeneID" id="37202129"/>
<reference evidence="1 2" key="1">
    <citation type="submission" date="2018-02" db="EMBL/GenBank/DDBJ databases">
        <title>The genomes of Aspergillus section Nigri reveals drivers in fungal speciation.</title>
        <authorList>
            <consortium name="DOE Joint Genome Institute"/>
            <person name="Vesth T.C."/>
            <person name="Nybo J."/>
            <person name="Theobald S."/>
            <person name="Brandl J."/>
            <person name="Frisvad J.C."/>
            <person name="Nielsen K.F."/>
            <person name="Lyhne E.K."/>
            <person name="Kogle M.E."/>
            <person name="Kuo A."/>
            <person name="Riley R."/>
            <person name="Clum A."/>
            <person name="Nolan M."/>
            <person name="Lipzen A."/>
            <person name="Salamov A."/>
            <person name="Henrissat B."/>
            <person name="Wiebenga A."/>
            <person name="De vries R.P."/>
            <person name="Grigoriev I.V."/>
            <person name="Mortensen U.H."/>
            <person name="Andersen M.R."/>
            <person name="Baker S.E."/>
        </authorList>
    </citation>
    <scope>NUCLEOTIDE SEQUENCE [LARGE SCALE GENOMIC DNA]</scope>
    <source>
        <strain evidence="1 2">CBS 101889</strain>
    </source>
</reference>
<dbReference type="InterPro" id="IPR029044">
    <property type="entry name" value="Nucleotide-diphossugar_trans"/>
</dbReference>
<evidence type="ECO:0000313" key="1">
    <source>
        <dbReference type="EMBL" id="RAL08922.1"/>
    </source>
</evidence>
<dbReference type="OrthoDB" id="2014201at2759"/>
<dbReference type="SUPFAM" id="SSF53448">
    <property type="entry name" value="Nucleotide-diphospho-sugar transferases"/>
    <property type="match status" value="1"/>
</dbReference>
<dbReference type="VEuPathDB" id="FungiDB:BO97DRAFT_437354"/>